<feature type="region of interest" description="Disordered" evidence="1">
    <location>
        <begin position="85"/>
        <end position="114"/>
    </location>
</feature>
<evidence type="ECO:0000313" key="2">
    <source>
        <dbReference type="EMBL" id="KAL3758487.1"/>
    </source>
</evidence>
<dbReference type="PANTHER" id="PTHR39290">
    <property type="entry name" value="C3H1-TYPE DOMAIN-CONTAINING PROTEIN-RELATED"/>
    <property type="match status" value="1"/>
</dbReference>
<organism evidence="2 3">
    <name type="scientific">Discostella pseudostelligera</name>
    <dbReference type="NCBI Taxonomy" id="259834"/>
    <lineage>
        <taxon>Eukaryota</taxon>
        <taxon>Sar</taxon>
        <taxon>Stramenopiles</taxon>
        <taxon>Ochrophyta</taxon>
        <taxon>Bacillariophyta</taxon>
        <taxon>Coscinodiscophyceae</taxon>
        <taxon>Thalassiosirophycidae</taxon>
        <taxon>Stephanodiscales</taxon>
        <taxon>Stephanodiscaceae</taxon>
        <taxon>Discostella</taxon>
    </lineage>
</organism>
<sequence>MNIPVVFVGDGKLGGISVSLASLEALWSRGYRVDALVFIEDGVEGSSIKFGRENATAVFEHISKTSNTRFPDAIHNARRLAMAKNKRKHCAENSNGNGSSGSNENDGNPLLGKQQHFLNSLPPQVRSHFFSSTLVTPDQRAEVWDNQADLGETLVNSYSWATPDPRLLKIFQYFGPIVEVGCGANAYWAKWMNSSGGVDVVALDVSLEDGGKISADQYSKKRSKGITCHANTGNLVIRPGGPESLSDDEELRNSGRTLFLCYPDEEDFKQESNDDEDDGEYDSQPTSLAAACLEHFTGSTIIHVGELYGDTLSFDQAPFGRSSSSEFSQRLGAEYHCILKVKLQNNWLHVRDTLSVWKRSELCCMTFQDDVDGDDNDESDDEVRYKYIPPEEVLPVDCAAPCVAHLLSESNNGEEAKLNASKPPNVHEGSAEKDTKVVHTAKKRKRRKMSKSSAEVEAGNAW</sequence>
<evidence type="ECO:0000313" key="3">
    <source>
        <dbReference type="Proteomes" id="UP001530293"/>
    </source>
</evidence>
<keyword evidence="3" id="KW-1185">Reference proteome</keyword>
<dbReference type="PANTHER" id="PTHR39290:SF6">
    <property type="entry name" value="S-ADENOSYL-L-METHIONINE-DEPENDENT METHYLTRANSFERASES SUPERFAMILY PROTEIN"/>
    <property type="match status" value="1"/>
</dbReference>
<dbReference type="Proteomes" id="UP001530293">
    <property type="component" value="Unassembled WGS sequence"/>
</dbReference>
<feature type="compositionally biased region" description="Low complexity" evidence="1">
    <location>
        <begin position="92"/>
        <end position="108"/>
    </location>
</feature>
<dbReference type="EMBL" id="JALLBG020000229">
    <property type="protein sequence ID" value="KAL3758487.1"/>
    <property type="molecule type" value="Genomic_DNA"/>
</dbReference>
<comment type="caution">
    <text evidence="2">The sequence shown here is derived from an EMBL/GenBank/DDBJ whole genome shotgun (WGS) entry which is preliminary data.</text>
</comment>
<dbReference type="InterPro" id="IPR027417">
    <property type="entry name" value="P-loop_NTPase"/>
</dbReference>
<reference evidence="2 3" key="1">
    <citation type="submission" date="2024-10" db="EMBL/GenBank/DDBJ databases">
        <title>Updated reference genomes for cyclostephanoid diatoms.</title>
        <authorList>
            <person name="Roberts W.R."/>
            <person name="Alverson A.J."/>
        </authorList>
    </citation>
    <scope>NUCLEOTIDE SEQUENCE [LARGE SCALE GENOMIC DNA]</scope>
    <source>
        <strain evidence="2 3">AJA232-27</strain>
    </source>
</reference>
<feature type="region of interest" description="Disordered" evidence="1">
    <location>
        <begin position="413"/>
        <end position="462"/>
    </location>
</feature>
<accession>A0ABD3M4A0</accession>
<evidence type="ECO:0000256" key="1">
    <source>
        <dbReference type="SAM" id="MobiDB-lite"/>
    </source>
</evidence>
<dbReference type="Gene3D" id="3.40.50.300">
    <property type="entry name" value="P-loop containing nucleotide triphosphate hydrolases"/>
    <property type="match status" value="1"/>
</dbReference>
<dbReference type="AlphaFoldDB" id="A0ABD3M4A0"/>
<proteinExistence type="predicted"/>
<protein>
    <submittedName>
        <fullName evidence="2">Uncharacterized protein</fullName>
    </submittedName>
</protein>
<name>A0ABD3M4A0_9STRA</name>
<feature type="compositionally biased region" description="Basic residues" evidence="1">
    <location>
        <begin position="439"/>
        <end position="450"/>
    </location>
</feature>
<gene>
    <name evidence="2" type="ORF">ACHAWU_004330</name>
</gene>